<sequence length="150" mass="16184">KLDLNEDSELRIVPEPPPEELELPLEEEDEVVQNPDAHANPADPAEPMSDAAPDAQECLAVLFIIGTLASRAAFHSFEEAAIYERYKQWMTRCGCLYKSYSSGVFTGQLGTDLDHGATAVGYGTATSGTKYWLVENSCGSINLAGVTKGT</sequence>
<dbReference type="GO" id="GO:0006508">
    <property type="term" value="P:proteolysis"/>
    <property type="evidence" value="ECO:0007669"/>
    <property type="project" value="InterPro"/>
</dbReference>
<organism evidence="3">
    <name type="scientific">Rhododendron williamsianum</name>
    <dbReference type="NCBI Taxonomy" id="262921"/>
    <lineage>
        <taxon>Eukaryota</taxon>
        <taxon>Viridiplantae</taxon>
        <taxon>Streptophyta</taxon>
        <taxon>Embryophyta</taxon>
        <taxon>Tracheophyta</taxon>
        <taxon>Spermatophyta</taxon>
        <taxon>Magnoliopsida</taxon>
        <taxon>eudicotyledons</taxon>
        <taxon>Gunneridae</taxon>
        <taxon>Pentapetalae</taxon>
        <taxon>asterids</taxon>
        <taxon>Ericales</taxon>
        <taxon>Ericaceae</taxon>
        <taxon>Ericoideae</taxon>
        <taxon>Rhodoreae</taxon>
        <taxon>Rhododendron</taxon>
    </lineage>
</organism>
<feature type="compositionally biased region" description="Low complexity" evidence="1">
    <location>
        <begin position="34"/>
        <end position="47"/>
    </location>
</feature>
<dbReference type="EMBL" id="QEFC01001637">
    <property type="protein sequence ID" value="KAE9456668.1"/>
    <property type="molecule type" value="Genomic_DNA"/>
</dbReference>
<feature type="compositionally biased region" description="Acidic residues" evidence="1">
    <location>
        <begin position="17"/>
        <end position="31"/>
    </location>
</feature>
<feature type="domain" description="Peptidase C1A papain C-terminal" evidence="2">
    <location>
        <begin position="97"/>
        <end position="139"/>
    </location>
</feature>
<dbReference type="GO" id="GO:0008234">
    <property type="term" value="F:cysteine-type peptidase activity"/>
    <property type="evidence" value="ECO:0007669"/>
    <property type="project" value="InterPro"/>
</dbReference>
<dbReference type="Gene3D" id="3.90.70.10">
    <property type="entry name" value="Cysteine proteinases"/>
    <property type="match status" value="1"/>
</dbReference>
<feature type="non-terminal residue" evidence="3">
    <location>
        <position position="1"/>
    </location>
</feature>
<dbReference type="InterPro" id="IPR038765">
    <property type="entry name" value="Papain-like_cys_pep_sf"/>
</dbReference>
<dbReference type="Pfam" id="PF00112">
    <property type="entry name" value="Peptidase_C1"/>
    <property type="match status" value="1"/>
</dbReference>
<proteinExistence type="predicted"/>
<evidence type="ECO:0000259" key="2">
    <source>
        <dbReference type="Pfam" id="PF00112"/>
    </source>
</evidence>
<feature type="compositionally biased region" description="Basic and acidic residues" evidence="1">
    <location>
        <begin position="1"/>
        <end position="12"/>
    </location>
</feature>
<protein>
    <recommendedName>
        <fullName evidence="2">Peptidase C1A papain C-terminal domain-containing protein</fullName>
    </recommendedName>
</protein>
<name>A0A6A4LQQ9_9ERIC</name>
<dbReference type="OrthoDB" id="10253408at2759"/>
<reference evidence="3" key="1">
    <citation type="journal article" date="2019" name="Genome Biol. Evol.">
        <title>The Rhododendron genome and chromosomal organization provide insight into shared whole-genome duplications across the heath family (Ericaceae).</title>
        <authorList>
            <person name="Soza V.L."/>
            <person name="Lindsley D."/>
            <person name="Waalkes A."/>
            <person name="Ramage E."/>
            <person name="Patwardhan R.P."/>
            <person name="Burton J.N."/>
            <person name="Adey A."/>
            <person name="Kumar A."/>
            <person name="Qiu R."/>
            <person name="Shendure J."/>
            <person name="Hall B."/>
        </authorList>
    </citation>
    <scope>NUCLEOTIDE SEQUENCE</scope>
    <source>
        <strain evidence="3">RSF 1966-606</strain>
    </source>
</reference>
<gene>
    <name evidence="3" type="ORF">C3L33_11429</name>
</gene>
<dbReference type="AlphaFoldDB" id="A0A6A4LQQ9"/>
<dbReference type="SUPFAM" id="SSF54001">
    <property type="entry name" value="Cysteine proteinases"/>
    <property type="match status" value="1"/>
</dbReference>
<comment type="caution">
    <text evidence="3">The sequence shown here is derived from an EMBL/GenBank/DDBJ whole genome shotgun (WGS) entry which is preliminary data.</text>
</comment>
<accession>A0A6A4LQQ9</accession>
<evidence type="ECO:0000256" key="1">
    <source>
        <dbReference type="SAM" id="MobiDB-lite"/>
    </source>
</evidence>
<evidence type="ECO:0000313" key="3">
    <source>
        <dbReference type="EMBL" id="KAE9456668.1"/>
    </source>
</evidence>
<feature type="region of interest" description="Disordered" evidence="1">
    <location>
        <begin position="1"/>
        <end position="51"/>
    </location>
</feature>
<dbReference type="InterPro" id="IPR000668">
    <property type="entry name" value="Peptidase_C1A_C"/>
</dbReference>